<protein>
    <submittedName>
        <fullName evidence="2">Uncharacterized protein</fullName>
    </submittedName>
</protein>
<reference evidence="2 3" key="1">
    <citation type="journal article" date="2019" name="Fungal Biol. Biotechnol.">
        <title>Draft genome sequence of fastidious pathogen Ceratobasidium theobromae, which causes vascular-streak dieback in Theobroma cacao.</title>
        <authorList>
            <person name="Ali S.S."/>
            <person name="Asman A."/>
            <person name="Shao J."/>
            <person name="Firmansyah A.P."/>
            <person name="Susilo A.W."/>
            <person name="Rosmana A."/>
            <person name="McMahon P."/>
            <person name="Junaid M."/>
            <person name="Guest D."/>
            <person name="Kheng T.Y."/>
            <person name="Meinhardt L.W."/>
            <person name="Bailey B.A."/>
        </authorList>
    </citation>
    <scope>NUCLEOTIDE SEQUENCE [LARGE SCALE GENOMIC DNA]</scope>
    <source>
        <strain evidence="2 3">CT2</strain>
    </source>
</reference>
<feature type="region of interest" description="Disordered" evidence="1">
    <location>
        <begin position="254"/>
        <end position="293"/>
    </location>
</feature>
<dbReference type="AlphaFoldDB" id="A0A5N5Q7Z3"/>
<accession>A0A5N5Q7Z3</accession>
<comment type="caution">
    <text evidence="2">The sequence shown here is derived from an EMBL/GenBank/DDBJ whole genome shotgun (WGS) entry which is preliminary data.</text>
</comment>
<organism evidence="2 3">
    <name type="scientific">Ceratobasidium theobromae</name>
    <dbReference type="NCBI Taxonomy" id="1582974"/>
    <lineage>
        <taxon>Eukaryota</taxon>
        <taxon>Fungi</taxon>
        <taxon>Dikarya</taxon>
        <taxon>Basidiomycota</taxon>
        <taxon>Agaricomycotina</taxon>
        <taxon>Agaricomycetes</taxon>
        <taxon>Cantharellales</taxon>
        <taxon>Ceratobasidiaceae</taxon>
        <taxon>Ceratobasidium</taxon>
    </lineage>
</organism>
<sequence>MATTIGPSGSGKGPPRTQPWVRQEASHTSSSPAQIGNGSYHPFYLTYLPFKQGENPLVPLEMEEITANTFTPQCAQRISEVRLIPEANTRRRTLRSIGQRIYGRHKVTPEENLYFKGVPDMVQDIMKLLDQACVFSPDYKIIFEVYSVMVMRLDLRKFSYLTRSLKSFKAAALEAYSSLDPEYAKIAAFDVPQFPYCQYSSLWSSKQFEVAITLYRDEVERFLACIYHHQRTVVKEEKPVPISVHSGFEHNCPLGNKADQAPVAPHQSEQEAVDKPAESGEHSPEDVPAPSQVPEMVKDKAKALSIPATPESNFSQDQTLFSAVPSSPKVSRYQSTGPRKFGRMLYPITPVHKKPLTRDQSTLGYLADAEESDGISKIGLHISEAKGRSRPSPPTLAKLNGSPDFEGVINDTSTSHSFRHFQDKAKYHEDTILKSNQEGTLLPRKDIDRLCSAIDKLCTAINKLDNSISTGHAVVHSNLGSPSYPPSALEDDSDVSLRLIPTPKGVKPCIHSGRDSHWDTGWRQDPENISKLGSYSLSATHLELALQDKSERLEAKLCKSDFETHSNTTEGTSSQQGFWKGPRFHLI</sequence>
<feature type="region of interest" description="Disordered" evidence="1">
    <location>
        <begin position="1"/>
        <end position="34"/>
    </location>
</feature>
<keyword evidence="3" id="KW-1185">Reference proteome</keyword>
<evidence type="ECO:0000313" key="2">
    <source>
        <dbReference type="EMBL" id="KAB5587809.1"/>
    </source>
</evidence>
<dbReference type="OrthoDB" id="10687370at2759"/>
<gene>
    <name evidence="2" type="ORF">CTheo_8749</name>
</gene>
<dbReference type="EMBL" id="SSOP01000764">
    <property type="protein sequence ID" value="KAB5587809.1"/>
    <property type="molecule type" value="Genomic_DNA"/>
</dbReference>
<feature type="compositionally biased region" description="Polar residues" evidence="1">
    <location>
        <begin position="565"/>
        <end position="577"/>
    </location>
</feature>
<evidence type="ECO:0000256" key="1">
    <source>
        <dbReference type="SAM" id="MobiDB-lite"/>
    </source>
</evidence>
<evidence type="ECO:0000313" key="3">
    <source>
        <dbReference type="Proteomes" id="UP000383932"/>
    </source>
</evidence>
<feature type="region of interest" description="Disordered" evidence="1">
    <location>
        <begin position="564"/>
        <end position="587"/>
    </location>
</feature>
<feature type="compositionally biased region" description="Basic and acidic residues" evidence="1">
    <location>
        <begin position="268"/>
        <end position="285"/>
    </location>
</feature>
<proteinExistence type="predicted"/>
<name>A0A5N5Q7Z3_9AGAM</name>
<dbReference type="Proteomes" id="UP000383932">
    <property type="component" value="Unassembled WGS sequence"/>
</dbReference>